<dbReference type="RefSeq" id="WP_311495342.1">
    <property type="nucleotide sequence ID" value="NZ_JAVRHO010000014.1"/>
</dbReference>
<accession>A0ABU3CLP1</accession>
<feature type="compositionally biased region" description="Low complexity" evidence="3">
    <location>
        <begin position="89"/>
        <end position="108"/>
    </location>
</feature>
<dbReference type="PANTHER" id="PTHR35089:SF1">
    <property type="entry name" value="CHAPERONE PROTEIN SKP"/>
    <property type="match status" value="1"/>
</dbReference>
<dbReference type="Gene3D" id="3.30.910.20">
    <property type="entry name" value="Skp domain"/>
    <property type="match status" value="1"/>
</dbReference>
<keyword evidence="2" id="KW-0732">Signal</keyword>
<evidence type="ECO:0000313" key="4">
    <source>
        <dbReference type="EMBL" id="MDT0647231.1"/>
    </source>
</evidence>
<comment type="similarity">
    <text evidence="1">Belongs to the Skp family.</text>
</comment>
<proteinExistence type="inferred from homology"/>
<evidence type="ECO:0000256" key="1">
    <source>
        <dbReference type="ARBA" id="ARBA00009091"/>
    </source>
</evidence>
<sequence>MKKILAILVLGIFMTSCNQEKTAYVDTSKLIQEYKEMKDVEAEFTAKSDSVRQQLDAAASEFQKQVQEYQANMNTMSQTERQEKEQELMRQQQMLQQQQQSQGGQLRAQSDAAVDSIVSKVKDYVQDYGQENGYTYIFGSNDAANSIMFAKDGKDLTEEILEKLNADYETE</sequence>
<reference evidence="4 5" key="1">
    <citation type="submission" date="2023-09" db="EMBL/GenBank/DDBJ databases">
        <authorList>
            <person name="Rey-Velasco X."/>
        </authorList>
    </citation>
    <scope>NUCLEOTIDE SEQUENCE [LARGE SCALE GENOMIC DNA]</scope>
    <source>
        <strain evidence="4 5">F260</strain>
    </source>
</reference>
<dbReference type="Pfam" id="PF03938">
    <property type="entry name" value="OmpH"/>
    <property type="match status" value="1"/>
</dbReference>
<dbReference type="PROSITE" id="PS51257">
    <property type="entry name" value="PROKAR_LIPOPROTEIN"/>
    <property type="match status" value="1"/>
</dbReference>
<evidence type="ECO:0000313" key="5">
    <source>
        <dbReference type="Proteomes" id="UP001245285"/>
    </source>
</evidence>
<feature type="region of interest" description="Disordered" evidence="3">
    <location>
        <begin position="73"/>
        <end position="108"/>
    </location>
</feature>
<dbReference type="SUPFAM" id="SSF111384">
    <property type="entry name" value="OmpH-like"/>
    <property type="match status" value="1"/>
</dbReference>
<dbReference type="InterPro" id="IPR024930">
    <property type="entry name" value="Skp_dom_sf"/>
</dbReference>
<dbReference type="InterPro" id="IPR005632">
    <property type="entry name" value="Chaperone_Skp"/>
</dbReference>
<gene>
    <name evidence="4" type="ORF">RM545_11070</name>
</gene>
<organism evidence="4 5">
    <name type="scientific">Autumnicola lenta</name>
    <dbReference type="NCBI Taxonomy" id="3075593"/>
    <lineage>
        <taxon>Bacteria</taxon>
        <taxon>Pseudomonadati</taxon>
        <taxon>Bacteroidota</taxon>
        <taxon>Flavobacteriia</taxon>
        <taxon>Flavobacteriales</taxon>
        <taxon>Flavobacteriaceae</taxon>
        <taxon>Autumnicola</taxon>
    </lineage>
</organism>
<dbReference type="Proteomes" id="UP001245285">
    <property type="component" value="Unassembled WGS sequence"/>
</dbReference>
<dbReference type="EMBL" id="JAVRHO010000014">
    <property type="protein sequence ID" value="MDT0647231.1"/>
    <property type="molecule type" value="Genomic_DNA"/>
</dbReference>
<comment type="caution">
    <text evidence="4">The sequence shown here is derived from an EMBL/GenBank/DDBJ whole genome shotgun (WGS) entry which is preliminary data.</text>
</comment>
<evidence type="ECO:0000256" key="3">
    <source>
        <dbReference type="SAM" id="MobiDB-lite"/>
    </source>
</evidence>
<name>A0ABU3CLP1_9FLAO</name>
<keyword evidence="5" id="KW-1185">Reference proteome</keyword>
<evidence type="ECO:0000256" key="2">
    <source>
        <dbReference type="ARBA" id="ARBA00022729"/>
    </source>
</evidence>
<protein>
    <submittedName>
        <fullName evidence="4">OmpH family outer membrane protein</fullName>
    </submittedName>
</protein>
<dbReference type="SMART" id="SM00935">
    <property type="entry name" value="OmpH"/>
    <property type="match status" value="1"/>
</dbReference>
<dbReference type="PANTHER" id="PTHR35089">
    <property type="entry name" value="CHAPERONE PROTEIN SKP"/>
    <property type="match status" value="1"/>
</dbReference>